<evidence type="ECO:0000313" key="1">
    <source>
        <dbReference type="EMBL" id="VYS87760.1"/>
    </source>
</evidence>
<sequence>MIRLWMIVLRILKKCLLTNNNGDMTIDTEFNVGDSVCYLSGDDICYSTISKITIEISYADRSFLMYYKLSDGLSVPRNNYPQWDKRLFRDKESLIRYLSE</sequence>
<dbReference type="EMBL" id="CACRSZ010000022">
    <property type="protein sequence ID" value="VYS87760.1"/>
    <property type="molecule type" value="Genomic_DNA"/>
</dbReference>
<organism evidence="1">
    <name type="scientific">Bacteroides faecis</name>
    <dbReference type="NCBI Taxonomy" id="674529"/>
    <lineage>
        <taxon>Bacteria</taxon>
        <taxon>Pseudomonadati</taxon>
        <taxon>Bacteroidota</taxon>
        <taxon>Bacteroidia</taxon>
        <taxon>Bacteroidales</taxon>
        <taxon>Bacteroidaceae</taxon>
        <taxon>Bacteroides</taxon>
    </lineage>
</organism>
<name>A0A6N2S8J6_9BACE</name>
<protein>
    <submittedName>
        <fullName evidence="1">Uncharacterized protein</fullName>
    </submittedName>
</protein>
<dbReference type="AlphaFoldDB" id="A0A6N2S8J6"/>
<reference evidence="1" key="1">
    <citation type="submission" date="2019-11" db="EMBL/GenBank/DDBJ databases">
        <authorList>
            <person name="Feng L."/>
        </authorList>
    </citation>
    <scope>NUCLEOTIDE SEQUENCE</scope>
    <source>
        <strain evidence="1">BfaecisLFYP10</strain>
    </source>
</reference>
<gene>
    <name evidence="1" type="ORF">BFLFYP10_00826</name>
</gene>
<accession>A0A6N2S8J6</accession>
<proteinExistence type="predicted"/>